<evidence type="ECO:0000256" key="4">
    <source>
        <dbReference type="ARBA" id="ARBA00022490"/>
    </source>
</evidence>
<accession>A0A0V0QZ04</accession>
<name>A0A0V0QZ04_PSEPJ</name>
<comment type="function">
    <text evidence="10">The coatomer is a cytosolic protein complex that binds to dilysine motifs and reversibly associates with Golgi non-clathrin-coated vesicles, which further mediate biosynthetic protein transport from the ER, via the Golgi up to the trans Golgi network. Coatomer complex is required for budding from Golgi membranes, and is essential for the retrograde Golgi-to-ER transport of dilysine-tagged proteins.</text>
</comment>
<dbReference type="FunFam" id="3.30.450.60:FF:000003">
    <property type="entry name" value="Coatomer subunit delta"/>
    <property type="match status" value="1"/>
</dbReference>
<dbReference type="GO" id="GO:0015031">
    <property type="term" value="P:protein transport"/>
    <property type="evidence" value="ECO:0007669"/>
    <property type="project" value="UniProtKB-KW"/>
</dbReference>
<evidence type="ECO:0000256" key="6">
    <source>
        <dbReference type="ARBA" id="ARBA00022927"/>
    </source>
</evidence>
<comment type="similarity">
    <text evidence="1 10">Belongs to the adaptor complexes medium subunit family. Delta-COP subfamily.</text>
</comment>
<evidence type="ECO:0000256" key="10">
    <source>
        <dbReference type="RuleBase" id="RU364018"/>
    </source>
</evidence>
<feature type="region of interest" description="Disordered" evidence="12">
    <location>
        <begin position="157"/>
        <end position="274"/>
    </location>
</feature>
<keyword evidence="3 10" id="KW-0813">Transport</keyword>
<keyword evidence="5 10" id="KW-0931">ER-Golgi transport</keyword>
<dbReference type="InterPro" id="IPR028565">
    <property type="entry name" value="MHD"/>
</dbReference>
<protein>
    <recommendedName>
        <fullName evidence="10">Coatomer subunit delta</fullName>
    </recommendedName>
</protein>
<keyword evidence="15" id="KW-1185">Reference proteome</keyword>
<dbReference type="CDD" id="cd09254">
    <property type="entry name" value="AP_delta-COPI_MHD"/>
    <property type="match status" value="1"/>
</dbReference>
<dbReference type="GO" id="GO:0000139">
    <property type="term" value="C:Golgi membrane"/>
    <property type="evidence" value="ECO:0007669"/>
    <property type="project" value="UniProtKB-SubCell"/>
</dbReference>
<feature type="compositionally biased region" description="Basic and acidic residues" evidence="12">
    <location>
        <begin position="228"/>
        <end position="247"/>
    </location>
</feature>
<dbReference type="SUPFAM" id="SSF49447">
    <property type="entry name" value="Second domain of Mu2 adaptin subunit (ap50) of ap2 adaptor"/>
    <property type="match status" value="1"/>
</dbReference>
<dbReference type="GO" id="GO:0006888">
    <property type="term" value="P:endoplasmic reticulum to Golgi vesicle-mediated transport"/>
    <property type="evidence" value="ECO:0007669"/>
    <property type="project" value="TreeGrafter"/>
</dbReference>
<dbReference type="GO" id="GO:0051645">
    <property type="term" value="P:Golgi localization"/>
    <property type="evidence" value="ECO:0007669"/>
    <property type="project" value="TreeGrafter"/>
</dbReference>
<dbReference type="PANTHER" id="PTHR10121">
    <property type="entry name" value="COATOMER SUBUNIT DELTA"/>
    <property type="match status" value="1"/>
</dbReference>
<dbReference type="InterPro" id="IPR036168">
    <property type="entry name" value="AP2_Mu_C_sf"/>
</dbReference>
<evidence type="ECO:0000259" key="13">
    <source>
        <dbReference type="PROSITE" id="PS51072"/>
    </source>
</evidence>
<dbReference type="FunCoup" id="A0A0V0QZ04">
    <property type="interactions" value="453"/>
</dbReference>
<dbReference type="GO" id="GO:0006890">
    <property type="term" value="P:retrograde vesicle-mediated transport, Golgi to endoplasmic reticulum"/>
    <property type="evidence" value="ECO:0007669"/>
    <property type="project" value="UniProtKB-UniRule"/>
</dbReference>
<keyword evidence="4 10" id="KW-0963">Cytoplasm</keyword>
<organism evidence="14 15">
    <name type="scientific">Pseudocohnilembus persalinus</name>
    <name type="common">Ciliate</name>
    <dbReference type="NCBI Taxonomy" id="266149"/>
    <lineage>
        <taxon>Eukaryota</taxon>
        <taxon>Sar</taxon>
        <taxon>Alveolata</taxon>
        <taxon>Ciliophora</taxon>
        <taxon>Intramacronucleata</taxon>
        <taxon>Oligohymenophorea</taxon>
        <taxon>Scuticociliatia</taxon>
        <taxon>Philasterida</taxon>
        <taxon>Pseudocohnilembidae</taxon>
        <taxon>Pseudocohnilembus</taxon>
    </lineage>
</organism>
<dbReference type="Proteomes" id="UP000054937">
    <property type="component" value="Unassembled WGS sequence"/>
</dbReference>
<evidence type="ECO:0000256" key="2">
    <source>
        <dbReference type="ARBA" id="ARBA00011775"/>
    </source>
</evidence>
<evidence type="ECO:0000256" key="11">
    <source>
        <dbReference type="RuleBase" id="RU366052"/>
    </source>
</evidence>
<evidence type="ECO:0000313" key="14">
    <source>
        <dbReference type="EMBL" id="KRX07128.1"/>
    </source>
</evidence>
<dbReference type="PANTHER" id="PTHR10121:SF0">
    <property type="entry name" value="COATOMER SUBUNIT DELTA"/>
    <property type="match status" value="1"/>
</dbReference>
<dbReference type="AlphaFoldDB" id="A0A0V0QZ04"/>
<keyword evidence="7 10" id="KW-0333">Golgi apparatus</keyword>
<dbReference type="OrthoDB" id="10266042at2759"/>
<comment type="subunit">
    <text evidence="2 10">Oligomeric complex that consists of at least the alpha, beta, beta', gamma, delta, epsilon and zeta subunits.</text>
</comment>
<evidence type="ECO:0000313" key="15">
    <source>
        <dbReference type="Proteomes" id="UP000054937"/>
    </source>
</evidence>
<proteinExistence type="inferred from homology"/>
<dbReference type="InterPro" id="IPR011012">
    <property type="entry name" value="Longin-like_dom_sf"/>
</dbReference>
<comment type="subcellular location">
    <subcellularLocation>
        <location evidence="10 11">Cytoplasm</location>
    </subcellularLocation>
    <subcellularLocation>
        <location evidence="10 11">Cytoplasmic vesicle</location>
        <location evidence="10 11">COPI-coated vesicle membrane</location>
        <topology evidence="10 11">Peripheral membrane protein</topology>
        <orientation evidence="10 11">Cytoplasmic side</orientation>
    </subcellularLocation>
    <subcellularLocation>
        <location evidence="10 11">Golgi apparatus membrane</location>
        <topology evidence="10 11">Peripheral membrane protein</topology>
        <orientation evidence="10 11">Cytoplasmic side</orientation>
    </subcellularLocation>
</comment>
<dbReference type="EMBL" id="LDAU01000087">
    <property type="protein sequence ID" value="KRX07128.1"/>
    <property type="molecule type" value="Genomic_DNA"/>
</dbReference>
<keyword evidence="6 10" id="KW-0653">Protein transport</keyword>
<dbReference type="InterPro" id="IPR027059">
    <property type="entry name" value="Coatomer_dsu"/>
</dbReference>
<evidence type="ECO:0000256" key="12">
    <source>
        <dbReference type="SAM" id="MobiDB-lite"/>
    </source>
</evidence>
<comment type="caution">
    <text evidence="14">The sequence shown here is derived from an EMBL/GenBank/DDBJ whole genome shotgun (WGS) entry which is preliminary data.</text>
</comment>
<dbReference type="GO" id="GO:0030126">
    <property type="term" value="C:COPI vesicle coat"/>
    <property type="evidence" value="ECO:0007669"/>
    <property type="project" value="UniProtKB-UniRule"/>
</dbReference>
<dbReference type="InParanoid" id="A0A0V0QZ04"/>
<dbReference type="OMA" id="VQFRTHP"/>
<dbReference type="PROSITE" id="PS51072">
    <property type="entry name" value="MHD"/>
    <property type="match status" value="1"/>
</dbReference>
<evidence type="ECO:0000256" key="7">
    <source>
        <dbReference type="ARBA" id="ARBA00023034"/>
    </source>
</evidence>
<sequence length="520" mass="60879">MAIISAAICDKQGKIYLARQFDQITKHNLEENIRTFPKLISPQQQHTFVENEYVRYVYMPIDNMYIVLVTTKNSNIIEHQETIRLIYKVITELCPLGINEETINENVFDIILAFDDIISFGYRESISLQQVGNAIEMESSEEKIHLMLMQARMNEAKEKADKYAKEQEQFKKHGISPQTSQQHDFTSKHDILKSSQEVQQSDEIKEQQYKPTNMAPKKGMQLGKKKTAKETQKEFQKQQQQKQKEQKQQNQQNNVSELDDEENNANKPFDPLKEPVHIEQIEKFSVKLTRDGSIAQNIEVIGEVYITILDPARTKTQIALDSQPSEHMKNVKLQLHPSLNKQLWTKNKVVSLKTPDQQDFPVNTKIPTIKYKYISQDNKEMPFTFTFWFDQTVIYEIEFDEENSHFQHLENLAVRIPYTDNSSNIEIKEVENGDFEIQNGEGITWNILKLNQENPSAKIEIAFNGEQPDEEDLFPVNLYFEYPQKTFLDLKVRGVREVTKSENLKYLYTQKIQSDKFFIE</sequence>
<keyword evidence="8 10" id="KW-0472">Membrane</keyword>
<dbReference type="SUPFAM" id="SSF64356">
    <property type="entry name" value="SNARE-like"/>
    <property type="match status" value="1"/>
</dbReference>
<evidence type="ECO:0000256" key="8">
    <source>
        <dbReference type="ARBA" id="ARBA00023136"/>
    </source>
</evidence>
<evidence type="ECO:0000256" key="3">
    <source>
        <dbReference type="ARBA" id="ARBA00022448"/>
    </source>
</evidence>
<feature type="compositionally biased region" description="Basic and acidic residues" evidence="12">
    <location>
        <begin position="157"/>
        <end position="171"/>
    </location>
</feature>
<keyword evidence="9 10" id="KW-0968">Cytoplasmic vesicle</keyword>
<evidence type="ECO:0000256" key="9">
    <source>
        <dbReference type="ARBA" id="ARBA00023329"/>
    </source>
</evidence>
<dbReference type="CDD" id="cd14830">
    <property type="entry name" value="Delta_COP_N"/>
    <property type="match status" value="1"/>
</dbReference>
<evidence type="ECO:0000256" key="1">
    <source>
        <dbReference type="ARBA" id="ARBA00010516"/>
    </source>
</evidence>
<dbReference type="Gene3D" id="3.30.450.60">
    <property type="match status" value="1"/>
</dbReference>
<gene>
    <name evidence="14" type="ORF">PPERSA_09342</name>
</gene>
<evidence type="ECO:0000256" key="5">
    <source>
        <dbReference type="ARBA" id="ARBA00022892"/>
    </source>
</evidence>
<reference evidence="14 15" key="1">
    <citation type="journal article" date="2015" name="Sci. Rep.">
        <title>Genome of the facultative scuticociliatosis pathogen Pseudocohnilembus persalinus provides insight into its virulence through horizontal gene transfer.</title>
        <authorList>
            <person name="Xiong J."/>
            <person name="Wang G."/>
            <person name="Cheng J."/>
            <person name="Tian M."/>
            <person name="Pan X."/>
            <person name="Warren A."/>
            <person name="Jiang C."/>
            <person name="Yuan D."/>
            <person name="Miao W."/>
        </authorList>
    </citation>
    <scope>NUCLEOTIDE SEQUENCE [LARGE SCALE GENOMIC DNA]</scope>
    <source>
        <strain evidence="14">36N120E</strain>
    </source>
</reference>
<feature type="domain" description="MHD" evidence="13">
    <location>
        <begin position="273"/>
        <end position="520"/>
    </location>
</feature>